<dbReference type="InterPro" id="IPR000801">
    <property type="entry name" value="Esterase-like"/>
</dbReference>
<sequence>MNNTSIQKVLSFITVGVLILAFLPFNILAAKEENNYRNVKKPTSSVLSGTYYLEQKVELKTNTPGAETYYTLDGSTPTTKSTQYTNPIIINNDTVLKAISIRGNAKNKNQKNHSNLAIFTYSFESRESIATQFLSFTYKTMPYRLYVPKDYDSTKSYPLVLFLHGGGERGNDNTKQLLGNDGAIVWASPENQRKHPAFILAPQARNVPSGGFTVTRDDNNKVDLAKVFQTSEDLKTAYEILQSVRKSYNIDRNRLYSTGLSQGGFGTFNLNIEHPDLFAAMVPIAGGANPAKAHFLINKPIWAFHAEDDSIIPVAYSRNIISAIKKSGGHPLYTEYPKELEYDHASWVSAYQNQKMIDWMFQQVKQTN</sequence>
<dbReference type="AlphaFoldDB" id="A0A0B6APN3"/>
<evidence type="ECO:0000313" key="4">
    <source>
        <dbReference type="Proteomes" id="UP000031829"/>
    </source>
</evidence>
<dbReference type="SUPFAM" id="SSF53474">
    <property type="entry name" value="alpha/beta-Hydrolases"/>
    <property type="match status" value="1"/>
</dbReference>
<dbReference type="Gene3D" id="3.40.50.1820">
    <property type="entry name" value="alpha/beta hydrolase"/>
    <property type="match status" value="1"/>
</dbReference>
<dbReference type="PANTHER" id="PTHR43037:SF1">
    <property type="entry name" value="BLL1128 PROTEIN"/>
    <property type="match status" value="1"/>
</dbReference>
<dbReference type="EMBL" id="CP009920">
    <property type="protein sequence ID" value="AJI22603.1"/>
    <property type="molecule type" value="Genomic_DNA"/>
</dbReference>
<name>A0A0B6APN3_PRIM2</name>
<dbReference type="InterPro" id="IPR059177">
    <property type="entry name" value="GH29D-like_dom"/>
</dbReference>
<evidence type="ECO:0000259" key="2">
    <source>
        <dbReference type="Pfam" id="PF13290"/>
    </source>
</evidence>
<reference evidence="3 4" key="1">
    <citation type="journal article" date="2015" name="Genome Announc.">
        <title>Complete genome sequences for 35 biothreat assay-relevant bacillus species.</title>
        <authorList>
            <person name="Johnson S.L."/>
            <person name="Daligault H.E."/>
            <person name="Davenport K.W."/>
            <person name="Jaissle J."/>
            <person name="Frey K.G."/>
            <person name="Ladner J.T."/>
            <person name="Broomall S.M."/>
            <person name="Bishop-Lilly K.A."/>
            <person name="Bruce D.C."/>
            <person name="Gibbons H.S."/>
            <person name="Coyne S.R."/>
            <person name="Lo C.C."/>
            <person name="Meincke L."/>
            <person name="Munk A.C."/>
            <person name="Koroleva G.I."/>
            <person name="Rosenzweig C.N."/>
            <person name="Palacios G.F."/>
            <person name="Redden C.L."/>
            <person name="Minogue T.D."/>
            <person name="Chain P.S."/>
        </authorList>
    </citation>
    <scope>NUCLEOTIDE SEQUENCE [LARGE SCALE GENOMIC DNA]</scope>
    <source>
        <strain evidence="4">ATCC 14581 / DSM 32 / JCM 2506 / NBRC 15308 / NCIMB 9376 / NCTC 10342 / NRRL B-14308 / VKM B-512</strain>
    </source>
</reference>
<dbReference type="RefSeq" id="WP_034652837.1">
    <property type="nucleotide sequence ID" value="NZ_BCVB01000005.1"/>
</dbReference>
<evidence type="ECO:0000256" key="1">
    <source>
        <dbReference type="ARBA" id="ARBA00022729"/>
    </source>
</evidence>
<dbReference type="GeneID" id="93642215"/>
<dbReference type="Pfam" id="PF00756">
    <property type="entry name" value="Esterase"/>
    <property type="match status" value="1"/>
</dbReference>
<protein>
    <submittedName>
        <fullName evidence="3">Phospholipase/Carboxylesterase family protein</fullName>
    </submittedName>
</protein>
<dbReference type="Proteomes" id="UP000031829">
    <property type="component" value="Chromosome"/>
</dbReference>
<accession>A0A0B6APN3</accession>
<proteinExistence type="predicted"/>
<dbReference type="Pfam" id="PF13290">
    <property type="entry name" value="CHB_HEX_C_1"/>
    <property type="match status" value="1"/>
</dbReference>
<dbReference type="InterPro" id="IPR050955">
    <property type="entry name" value="Plant_Biomass_Hydrol_Est"/>
</dbReference>
<gene>
    <name evidence="3" type="ORF">BG04_4200</name>
</gene>
<keyword evidence="1" id="KW-0732">Signal</keyword>
<dbReference type="InterPro" id="IPR029058">
    <property type="entry name" value="AB_hydrolase_fold"/>
</dbReference>
<dbReference type="HOGENOM" id="CLU_035499_0_0_9"/>
<dbReference type="PANTHER" id="PTHR43037">
    <property type="entry name" value="UNNAMED PRODUCT-RELATED"/>
    <property type="match status" value="1"/>
</dbReference>
<organism evidence="3 4">
    <name type="scientific">Priestia megaterium (strain ATCC 14581 / DSM 32 / CCUG 1817 / JCM 2506 / NBRC 15308 / NCIMB 9376 / NCTC 10342 / NRRL B-14308 / VKM B-512 / Ford 19)</name>
    <name type="common">Bacillus megaterium</name>
    <dbReference type="NCBI Taxonomy" id="1348623"/>
    <lineage>
        <taxon>Bacteria</taxon>
        <taxon>Bacillati</taxon>
        <taxon>Bacillota</taxon>
        <taxon>Bacilli</taxon>
        <taxon>Bacillales</taxon>
        <taxon>Bacillaceae</taxon>
        <taxon>Priestia</taxon>
    </lineage>
</organism>
<feature type="domain" description="GH29D-like beta-sandwich" evidence="2">
    <location>
        <begin position="48"/>
        <end position="104"/>
    </location>
</feature>
<dbReference type="KEGG" id="bmeg:BG04_4200"/>
<evidence type="ECO:0000313" key="3">
    <source>
        <dbReference type="EMBL" id="AJI22603.1"/>
    </source>
</evidence>